<name>A0A7S0EB80_9EUKA</name>
<reference evidence="2" key="1">
    <citation type="submission" date="2021-01" db="EMBL/GenBank/DDBJ databases">
        <authorList>
            <person name="Corre E."/>
            <person name="Pelletier E."/>
            <person name="Niang G."/>
            <person name="Scheremetjew M."/>
            <person name="Finn R."/>
            <person name="Kale V."/>
            <person name="Holt S."/>
            <person name="Cochrane G."/>
            <person name="Meng A."/>
            <person name="Brown T."/>
            <person name="Cohen L."/>
        </authorList>
    </citation>
    <scope>NUCLEOTIDE SEQUENCE</scope>
    <source>
        <strain evidence="2">CCMP1374</strain>
    </source>
</reference>
<protein>
    <submittedName>
        <fullName evidence="2">Uncharacterized protein</fullName>
    </submittedName>
</protein>
<gene>
    <name evidence="2" type="ORF">PANT1444_LOCUS6431</name>
</gene>
<feature type="compositionally biased region" description="Pro residues" evidence="1">
    <location>
        <begin position="64"/>
        <end position="77"/>
    </location>
</feature>
<organism evidence="2">
    <name type="scientific">Phaeocystis antarctica</name>
    <dbReference type="NCBI Taxonomy" id="33657"/>
    <lineage>
        <taxon>Eukaryota</taxon>
        <taxon>Haptista</taxon>
        <taxon>Haptophyta</taxon>
        <taxon>Prymnesiophyceae</taxon>
        <taxon>Phaeocystales</taxon>
        <taxon>Phaeocystaceae</taxon>
        <taxon>Phaeocystis</taxon>
    </lineage>
</organism>
<dbReference type="AlphaFoldDB" id="A0A7S0EB80"/>
<evidence type="ECO:0000313" key="2">
    <source>
        <dbReference type="EMBL" id="CAD8480063.1"/>
    </source>
</evidence>
<dbReference type="EMBL" id="HBEP01011455">
    <property type="protein sequence ID" value="CAD8480063.1"/>
    <property type="molecule type" value="Transcribed_RNA"/>
</dbReference>
<sequence>MDSSQIEADGRQVLGIGKVHARSTFTQVYARDSRYVAWVLSEPRTGRLGTFATWCQQKKRSSAPPAPAAAPASPAPAGPRYIGTPPTVRYREISRDIAATTLCRIHKCGMRGPLTVRKGTHNIGRQFYSCAYNGTSSWAKQRREEDGKTTDCGVDGFVWADGTDAFSASSCRRAERHHGAPRNSIGVGVQGPGGDVVGDEISRGPSGFRSLGRGGVLRNAQRARFNVQGKRRRDDTWDDSDDGDDAATLFGDFWGC</sequence>
<accession>A0A7S0EB80</accession>
<proteinExistence type="predicted"/>
<evidence type="ECO:0000256" key="1">
    <source>
        <dbReference type="SAM" id="MobiDB-lite"/>
    </source>
</evidence>
<feature type="region of interest" description="Disordered" evidence="1">
    <location>
        <begin position="60"/>
        <end position="82"/>
    </location>
</feature>